<evidence type="ECO:0000313" key="10">
    <source>
        <dbReference type="EMBL" id="KAL3866150.1"/>
    </source>
</evidence>
<feature type="active site" evidence="8">
    <location>
        <position position="155"/>
    </location>
</feature>
<dbReference type="AlphaFoldDB" id="A0ABD3VX15"/>
<dbReference type="Gene3D" id="2.70.98.10">
    <property type="match status" value="1"/>
</dbReference>
<keyword evidence="5 7" id="KW-0413">Isomerase</keyword>
<feature type="binding site" evidence="9">
    <location>
        <position position="60"/>
    </location>
    <ligand>
        <name>substrate</name>
    </ligand>
</feature>
<comment type="pathway">
    <text evidence="3">Carbohydrate metabolism; galactose metabolism.</text>
</comment>
<feature type="binding site" evidence="9">
    <location>
        <position position="83"/>
    </location>
    <ligand>
        <name>substrate</name>
    </ligand>
</feature>
<dbReference type="InterPro" id="IPR011013">
    <property type="entry name" value="Gal_mutarotase_sf_dom"/>
</dbReference>
<name>A0ABD3VX15_SINWO</name>
<dbReference type="PANTHER" id="PTHR11122:SF13">
    <property type="entry name" value="GLUCOSE-6-PHOSPHATE 1-EPIMERASE"/>
    <property type="match status" value="1"/>
</dbReference>
<dbReference type="CDD" id="cd09020">
    <property type="entry name" value="D-hex-6-P-epi_like"/>
    <property type="match status" value="1"/>
</dbReference>
<feature type="binding site" evidence="9">
    <location>
        <position position="78"/>
    </location>
    <ligand>
        <name>substrate</name>
    </ligand>
</feature>
<evidence type="ECO:0000256" key="3">
    <source>
        <dbReference type="ARBA" id="ARBA00004947"/>
    </source>
</evidence>
<comment type="function">
    <text evidence="6">Mutarotase that catalyzes the interconversion of beta-D-galactose and alpha-D-galactose during galactose metabolism. Beta-D-galactose is metabolized in the liver into glucose 1-phosphate, the primary metabolic fuel, by the action of four enzymes that constitute the Leloir pathway: GALM, GALK1 (galactokinase), GALT (galactose-1-phosphate uridylyltransferase) and GALE (UDP-galactose-4'-epimerase). Involved in the maintenance of the equilibrium between the beta- and alpha-anomers of galactose, therefore ensuring a sufficient supply of the alpha-anomer for GALK1. Also active on D-glucose although shows a preference for galactose over glucose.</text>
</comment>
<dbReference type="InterPro" id="IPR025532">
    <property type="entry name" value="G6P_1-epimerase"/>
</dbReference>
<accession>A0ABD3VX15</accession>
<feature type="active site" evidence="8">
    <location>
        <position position="260"/>
    </location>
</feature>
<evidence type="ECO:0000256" key="7">
    <source>
        <dbReference type="PIRNR" id="PIRNR016020"/>
    </source>
</evidence>
<evidence type="ECO:0000256" key="1">
    <source>
        <dbReference type="ARBA" id="ARBA00001096"/>
    </source>
</evidence>
<dbReference type="SUPFAM" id="SSF74650">
    <property type="entry name" value="Galactose mutarotase-like"/>
    <property type="match status" value="1"/>
</dbReference>
<evidence type="ECO:0000256" key="9">
    <source>
        <dbReference type="PIRSR" id="PIRSR016020-2"/>
    </source>
</evidence>
<dbReference type="Pfam" id="PF01263">
    <property type="entry name" value="Aldose_epim"/>
    <property type="match status" value="1"/>
</dbReference>
<evidence type="ECO:0000256" key="5">
    <source>
        <dbReference type="ARBA" id="ARBA00023235"/>
    </source>
</evidence>
<comment type="caution">
    <text evidence="10">The sequence shown here is derived from an EMBL/GenBank/DDBJ whole genome shotgun (WGS) entry which is preliminary data.</text>
</comment>
<dbReference type="EC" id="5.1.3.15" evidence="7"/>
<dbReference type="GO" id="GO:0030246">
    <property type="term" value="F:carbohydrate binding"/>
    <property type="evidence" value="ECO:0007669"/>
    <property type="project" value="UniProtKB-UniRule"/>
</dbReference>
<proteinExistence type="inferred from homology"/>
<dbReference type="GO" id="GO:0004034">
    <property type="term" value="F:aldose 1-epimerase activity"/>
    <property type="evidence" value="ECO:0007669"/>
    <property type="project" value="UniProtKB-EC"/>
</dbReference>
<comment type="catalytic activity">
    <reaction evidence="2">
        <text>alpha-D-galactose = beta-D-galactose</text>
        <dbReference type="Rhea" id="RHEA:28675"/>
        <dbReference type="ChEBI" id="CHEBI:27667"/>
        <dbReference type="ChEBI" id="CHEBI:28061"/>
        <dbReference type="EC" id="5.1.3.3"/>
    </reaction>
    <physiologicalReaction direction="right-to-left" evidence="2">
        <dbReference type="Rhea" id="RHEA:28677"/>
    </physiologicalReaction>
</comment>
<evidence type="ECO:0000313" key="11">
    <source>
        <dbReference type="Proteomes" id="UP001634394"/>
    </source>
</evidence>
<dbReference type="InterPro" id="IPR008183">
    <property type="entry name" value="Aldose_1/G6P_1-epimerase"/>
</dbReference>
<dbReference type="PIRSF" id="PIRSF016020">
    <property type="entry name" value="PHexose_mutarotase"/>
    <property type="match status" value="1"/>
</dbReference>
<protein>
    <recommendedName>
        <fullName evidence="7">glucose-6-phosphate 1-epimerase</fullName>
        <ecNumber evidence="7">5.1.3.15</ecNumber>
    </recommendedName>
</protein>
<dbReference type="PANTHER" id="PTHR11122">
    <property type="entry name" value="APOSPORY-ASSOCIATED PROTEIN C-RELATED"/>
    <property type="match status" value="1"/>
</dbReference>
<evidence type="ECO:0000256" key="8">
    <source>
        <dbReference type="PIRSR" id="PIRSR016020-1"/>
    </source>
</evidence>
<organism evidence="10 11">
    <name type="scientific">Sinanodonta woodiana</name>
    <name type="common">Chinese pond mussel</name>
    <name type="synonym">Anodonta woodiana</name>
    <dbReference type="NCBI Taxonomy" id="1069815"/>
    <lineage>
        <taxon>Eukaryota</taxon>
        <taxon>Metazoa</taxon>
        <taxon>Spiralia</taxon>
        <taxon>Lophotrochozoa</taxon>
        <taxon>Mollusca</taxon>
        <taxon>Bivalvia</taxon>
        <taxon>Autobranchia</taxon>
        <taxon>Heteroconchia</taxon>
        <taxon>Palaeoheterodonta</taxon>
        <taxon>Unionida</taxon>
        <taxon>Unionoidea</taxon>
        <taxon>Unionidae</taxon>
        <taxon>Unioninae</taxon>
        <taxon>Sinanodonta</taxon>
    </lineage>
</organism>
<evidence type="ECO:0000256" key="4">
    <source>
        <dbReference type="ARBA" id="ARBA00005866"/>
    </source>
</evidence>
<evidence type="ECO:0000256" key="2">
    <source>
        <dbReference type="ARBA" id="ARBA00001712"/>
    </source>
</evidence>
<reference evidence="10 11" key="1">
    <citation type="submission" date="2024-11" db="EMBL/GenBank/DDBJ databases">
        <title>Chromosome-level genome assembly of the freshwater bivalve Anodonta woodiana.</title>
        <authorList>
            <person name="Chen X."/>
        </authorList>
    </citation>
    <scope>NUCLEOTIDE SEQUENCE [LARGE SCALE GENOMIC DNA]</scope>
    <source>
        <strain evidence="10">MN2024</strain>
        <tissue evidence="10">Gills</tissue>
    </source>
</reference>
<sequence>MAGMESEQYATEDVVELDQGNGTAAIVHLHGATVVSWKLRGEEILFCSKKAIFDNKKAIRGGIPIVFPQFGPWSLGPQHGFARIRKWKLVSTPMQDSRGNITAVFSLEDDKRTRELWDKKFKLVYTVSLWDKSLELNLKVLNRDESSFEFTTLMHTYFTTPDVTKTSVIGLKDLHFIDKVQDGALLSENRSEVFVNENYDRVYQNAPNEIVVNKVGNGEQKVIIKKTNFPDVVVWNPWEEKARGMADFDEKEYKTMLCVEVGSVSSPVTLGPGEQKEYSQVLYVAPCE</sequence>
<comment type="catalytic activity">
    <reaction evidence="1">
        <text>alpha-D-glucose 6-phosphate = beta-D-glucose 6-phosphate</text>
        <dbReference type="Rhea" id="RHEA:16249"/>
        <dbReference type="ChEBI" id="CHEBI:58225"/>
        <dbReference type="ChEBI" id="CHEBI:58247"/>
        <dbReference type="EC" id="5.1.3.15"/>
    </reaction>
</comment>
<keyword evidence="11" id="KW-1185">Reference proteome</keyword>
<comment type="similarity">
    <text evidence="4 7">Belongs to the glucose-6-phosphate 1-epimerase family.</text>
</comment>
<dbReference type="Proteomes" id="UP001634394">
    <property type="component" value="Unassembled WGS sequence"/>
</dbReference>
<dbReference type="GO" id="GO:0047938">
    <property type="term" value="F:glucose-6-phosphate 1-epimerase activity"/>
    <property type="evidence" value="ECO:0007669"/>
    <property type="project" value="UniProtKB-UniRule"/>
</dbReference>
<dbReference type="InterPro" id="IPR014718">
    <property type="entry name" value="GH-type_carb-bd"/>
</dbReference>
<evidence type="ECO:0000256" key="6">
    <source>
        <dbReference type="ARBA" id="ARBA00045743"/>
    </source>
</evidence>
<gene>
    <name evidence="10" type="ORF">ACJMK2_043478</name>
</gene>
<dbReference type="EMBL" id="JBJQND010000009">
    <property type="protein sequence ID" value="KAL3866150.1"/>
    <property type="molecule type" value="Genomic_DNA"/>
</dbReference>